<gene>
    <name evidence="1" type="ORF">MMSR116_04410</name>
</gene>
<dbReference type="EMBL" id="CP043538">
    <property type="protein sequence ID" value="QGY01228.1"/>
    <property type="molecule type" value="Genomic_DNA"/>
</dbReference>
<protein>
    <submittedName>
        <fullName evidence="1">Uncharacterized protein</fullName>
    </submittedName>
</protein>
<reference evidence="1 2" key="1">
    <citation type="journal article" date="2012" name="Genet. Mol. Biol.">
        <title>Analysis of 16S rRNA and mxaF genes revealing insights into Methylobacterium niche-specific plant association.</title>
        <authorList>
            <person name="Dourado M.N."/>
            <person name="Andreote F.D."/>
            <person name="Dini-Andreote F."/>
            <person name="Conti R."/>
            <person name="Araujo J.M."/>
            <person name="Araujo W.L."/>
        </authorList>
    </citation>
    <scope>NUCLEOTIDE SEQUENCE [LARGE SCALE GENOMIC DNA]</scope>
    <source>
        <strain evidence="1 2">SR1.6/6</strain>
    </source>
</reference>
<sequence length="85" mass="9545">MIRRKPLHPEVPASAGLEGALQKAPRSLEPSFEAFAALRHLRMRWKDGQPIRPFAVANHRSCGIRIPLSSTPSIDLSFHDLRFSC</sequence>
<dbReference type="KEGG" id="mmes:MMSR116_04410"/>
<dbReference type="AlphaFoldDB" id="A0A6B9FJZ5"/>
<evidence type="ECO:0000313" key="1">
    <source>
        <dbReference type="EMBL" id="QGY01228.1"/>
    </source>
</evidence>
<dbReference type="Proteomes" id="UP000012488">
    <property type="component" value="Chromosome"/>
</dbReference>
<evidence type="ECO:0000313" key="2">
    <source>
        <dbReference type="Proteomes" id="UP000012488"/>
    </source>
</evidence>
<proteinExistence type="predicted"/>
<name>A0A6B9FJZ5_9HYPH</name>
<accession>A0A6B9FJZ5</accession>
<organism evidence="1 2">
    <name type="scientific">Methylobacterium mesophilicum SR1.6/6</name>
    <dbReference type="NCBI Taxonomy" id="908290"/>
    <lineage>
        <taxon>Bacteria</taxon>
        <taxon>Pseudomonadati</taxon>
        <taxon>Pseudomonadota</taxon>
        <taxon>Alphaproteobacteria</taxon>
        <taxon>Hyphomicrobiales</taxon>
        <taxon>Methylobacteriaceae</taxon>
        <taxon>Methylobacterium</taxon>
    </lineage>
</organism>
<reference evidence="1 2" key="2">
    <citation type="journal article" date="2013" name="Genome Announc.">
        <title>Draft Genome Sequence of Methylobacterium mesophilicum Strain SR1.6/6, Isolated from Citrus sinensis.</title>
        <authorList>
            <person name="Marinho Almeida D."/>
            <person name="Dini-Andreote F."/>
            <person name="Camargo Neves A.A."/>
            <person name="Juca Ramos R.T."/>
            <person name="Andreote F.D."/>
            <person name="Carneiro A.R."/>
            <person name="Oliveira de Souza Lima A."/>
            <person name="Caracciolo Gomes de Sa P.H."/>
            <person name="Ribeiro Barbosa M.S."/>
            <person name="Araujo W.L."/>
            <person name="Silva A."/>
        </authorList>
    </citation>
    <scope>NUCLEOTIDE SEQUENCE [LARGE SCALE GENOMIC DNA]</scope>
    <source>
        <strain evidence="1 2">SR1.6/6</strain>
    </source>
</reference>